<evidence type="ECO:0000313" key="2">
    <source>
        <dbReference type="EMBL" id="MDI6102089.1"/>
    </source>
</evidence>
<organism evidence="2 3">
    <name type="scientific">Actinoplanes sandaracinus</name>
    <dbReference type="NCBI Taxonomy" id="3045177"/>
    <lineage>
        <taxon>Bacteria</taxon>
        <taxon>Bacillati</taxon>
        <taxon>Actinomycetota</taxon>
        <taxon>Actinomycetes</taxon>
        <taxon>Micromonosporales</taxon>
        <taxon>Micromonosporaceae</taxon>
        <taxon>Actinoplanes</taxon>
    </lineage>
</organism>
<feature type="signal peptide" evidence="1">
    <location>
        <begin position="1"/>
        <end position="19"/>
    </location>
</feature>
<accession>A0ABT6WQW7</accession>
<dbReference type="Proteomes" id="UP001241758">
    <property type="component" value="Unassembled WGS sequence"/>
</dbReference>
<evidence type="ECO:0008006" key="4">
    <source>
        <dbReference type="Google" id="ProtNLM"/>
    </source>
</evidence>
<protein>
    <recommendedName>
        <fullName evidence="4">DUF732 domain-containing protein</fullName>
    </recommendedName>
</protein>
<dbReference type="EMBL" id="JASCTH010000018">
    <property type="protein sequence ID" value="MDI6102089.1"/>
    <property type="molecule type" value="Genomic_DNA"/>
</dbReference>
<evidence type="ECO:0000256" key="1">
    <source>
        <dbReference type="SAM" id="SignalP"/>
    </source>
</evidence>
<sequence length="146" mass="14878">MRRRWPMVAAVTVAVCVLAGCSDRAPEAPAATSAAAAATAPAAPATSVAATAANPGTASGPDGFVAVVRARLPEVAVDRRDEEIQAIADTACADLIAGRSADDIVTATRTLGTVDAEATDHATARELVKLAIDTTCFGERDRVDEF</sequence>
<comment type="caution">
    <text evidence="2">The sequence shown here is derived from an EMBL/GenBank/DDBJ whole genome shotgun (WGS) entry which is preliminary data.</text>
</comment>
<keyword evidence="3" id="KW-1185">Reference proteome</keyword>
<proteinExistence type="predicted"/>
<keyword evidence="1" id="KW-0732">Signal</keyword>
<gene>
    <name evidence="2" type="ORF">QLQ12_26065</name>
</gene>
<reference evidence="2 3" key="1">
    <citation type="submission" date="2023-05" db="EMBL/GenBank/DDBJ databases">
        <title>Actinoplanes sp. NEAU-A12 genome sequencing.</title>
        <authorList>
            <person name="Wang Z.-S."/>
        </authorList>
    </citation>
    <scope>NUCLEOTIDE SEQUENCE [LARGE SCALE GENOMIC DNA]</scope>
    <source>
        <strain evidence="2 3">NEAU-A12</strain>
    </source>
</reference>
<evidence type="ECO:0000313" key="3">
    <source>
        <dbReference type="Proteomes" id="UP001241758"/>
    </source>
</evidence>
<name>A0ABT6WQW7_9ACTN</name>
<dbReference type="PROSITE" id="PS51257">
    <property type="entry name" value="PROKAR_LIPOPROTEIN"/>
    <property type="match status" value="1"/>
</dbReference>
<feature type="chain" id="PRO_5046705185" description="DUF732 domain-containing protein" evidence="1">
    <location>
        <begin position="20"/>
        <end position="146"/>
    </location>
</feature>
<dbReference type="RefSeq" id="WP_282763099.1">
    <property type="nucleotide sequence ID" value="NZ_JASCTH010000018.1"/>
</dbReference>